<dbReference type="Pfam" id="PF14530">
    <property type="entry name" value="DUF4439"/>
    <property type="match status" value="1"/>
</dbReference>
<feature type="region of interest" description="Disordered" evidence="1">
    <location>
        <begin position="100"/>
        <end position="152"/>
    </location>
</feature>
<sequence length="336" mass="33290">MLTLGFGAVAAMSLAACGIRLEDDAPRIPLIPTRQPIPGESFLLALWRHSDDLADRATSVGGPANGVPARVAALHRRQVAVLESELLRLGVPRKVLDTAAAAPSASTTGTATGSATGAATGSATGGSATPSGGSTGSASTAPSVQGPKGLAAAEASDLGPTAIASLATVSPTAVPLIGSVLAQRAAAATLLGVPVTWTEPNWSAPSLAASYLDSTRAAVYAFEVVAAQSPSGAQHTLALTTLAALESRAHDQESLAGRSAGPPDLGYPLPFPVTTAASARTLAAQVLTELRASIARDLGSTGGDLGPLGALVQCLGDTEVLASQWGVKLSAFPGLT</sequence>
<dbReference type="InterPro" id="IPR009078">
    <property type="entry name" value="Ferritin-like_SF"/>
</dbReference>
<dbReference type="InterPro" id="IPR029447">
    <property type="entry name" value="DUF4439"/>
</dbReference>
<evidence type="ECO:0000259" key="2">
    <source>
        <dbReference type="Pfam" id="PF14530"/>
    </source>
</evidence>
<dbReference type="AlphaFoldDB" id="A0A502CU02"/>
<protein>
    <submittedName>
        <fullName evidence="3">DUF4439 domain-containing protein</fullName>
    </submittedName>
</protein>
<reference evidence="3 4" key="1">
    <citation type="journal article" date="2019" name="Environ. Microbiol.">
        <title>Species interactions and distinct microbial communities in high Arctic permafrost affected cryosols are associated with the CH4 and CO2 gas fluxes.</title>
        <authorList>
            <person name="Altshuler I."/>
            <person name="Hamel J."/>
            <person name="Turney S."/>
            <person name="Magnuson E."/>
            <person name="Levesque R."/>
            <person name="Greer C."/>
            <person name="Whyte L.G."/>
        </authorList>
    </citation>
    <scope>NUCLEOTIDE SEQUENCE [LARGE SCALE GENOMIC DNA]</scope>
    <source>
        <strain evidence="3 4">S9.3A</strain>
    </source>
</reference>
<evidence type="ECO:0000256" key="1">
    <source>
        <dbReference type="SAM" id="MobiDB-lite"/>
    </source>
</evidence>
<name>A0A502CU02_9MICO</name>
<evidence type="ECO:0000313" key="3">
    <source>
        <dbReference type="EMBL" id="TPG16283.1"/>
    </source>
</evidence>
<dbReference type="EMBL" id="RCZM01000004">
    <property type="protein sequence ID" value="TPG16283.1"/>
    <property type="molecule type" value="Genomic_DNA"/>
</dbReference>
<dbReference type="Proteomes" id="UP000317722">
    <property type="component" value="Unassembled WGS sequence"/>
</dbReference>
<comment type="caution">
    <text evidence="3">The sequence shown here is derived from an EMBL/GenBank/DDBJ whole genome shotgun (WGS) entry which is preliminary data.</text>
</comment>
<proteinExistence type="predicted"/>
<feature type="domain" description="DUF4439" evidence="2">
    <location>
        <begin position="212"/>
        <end position="335"/>
    </location>
</feature>
<accession>A0A502CU02</accession>
<organism evidence="3 4">
    <name type="scientific">Pedococcus bigeumensis</name>
    <dbReference type="NCBI Taxonomy" id="433644"/>
    <lineage>
        <taxon>Bacteria</taxon>
        <taxon>Bacillati</taxon>
        <taxon>Actinomycetota</taxon>
        <taxon>Actinomycetes</taxon>
        <taxon>Micrococcales</taxon>
        <taxon>Intrasporangiaceae</taxon>
        <taxon>Pedococcus</taxon>
    </lineage>
</organism>
<gene>
    <name evidence="3" type="ORF">EAH86_13880</name>
</gene>
<dbReference type="SUPFAM" id="SSF47240">
    <property type="entry name" value="Ferritin-like"/>
    <property type="match status" value="1"/>
</dbReference>
<evidence type="ECO:0000313" key="4">
    <source>
        <dbReference type="Proteomes" id="UP000317722"/>
    </source>
</evidence>
<dbReference type="InterPro" id="IPR012347">
    <property type="entry name" value="Ferritin-like"/>
</dbReference>
<dbReference type="Gene3D" id="1.20.1260.10">
    <property type="match status" value="1"/>
</dbReference>
<keyword evidence="4" id="KW-1185">Reference proteome</keyword>
<feature type="compositionally biased region" description="Low complexity" evidence="1">
    <location>
        <begin position="100"/>
        <end position="143"/>
    </location>
</feature>